<gene>
    <name evidence="4" type="ORF">AVDCRST_MAG19-2727</name>
</gene>
<proteinExistence type="predicted"/>
<reference evidence="4" key="1">
    <citation type="submission" date="2020-02" db="EMBL/GenBank/DDBJ databases">
        <authorList>
            <person name="Meier V. D."/>
        </authorList>
    </citation>
    <scope>NUCLEOTIDE SEQUENCE</scope>
    <source>
        <strain evidence="4">AVDCRST_MAG19</strain>
    </source>
</reference>
<feature type="domain" description="Phosphatidic acid phosphatase type 2/haloperoxidase" evidence="3">
    <location>
        <begin position="134"/>
        <end position="243"/>
    </location>
</feature>
<dbReference type="InterPro" id="IPR036938">
    <property type="entry name" value="PAP2/HPO_sf"/>
</dbReference>
<feature type="region of interest" description="Disordered" evidence="1">
    <location>
        <begin position="38"/>
        <end position="58"/>
    </location>
</feature>
<dbReference type="InterPro" id="IPR016119">
    <property type="entry name" value="Br/Cl_peroxidase_C"/>
</dbReference>
<name>A0A6J4V7L4_9BACT</name>
<dbReference type="InterPro" id="IPR052559">
    <property type="entry name" value="V-haloperoxidase"/>
</dbReference>
<dbReference type="AlphaFoldDB" id="A0A6J4V7L4"/>
<evidence type="ECO:0000259" key="3">
    <source>
        <dbReference type="SMART" id="SM00014"/>
    </source>
</evidence>
<dbReference type="SMART" id="SM00014">
    <property type="entry name" value="acidPPc"/>
    <property type="match status" value="2"/>
</dbReference>
<evidence type="ECO:0000256" key="1">
    <source>
        <dbReference type="SAM" id="MobiDB-lite"/>
    </source>
</evidence>
<feature type="domain" description="Phosphatidic acid phosphatase type 2/haloperoxidase" evidence="3">
    <location>
        <begin position="364"/>
        <end position="475"/>
    </location>
</feature>
<feature type="chain" id="PRO_5026710631" description="Phosphatidic acid phosphatase type 2/haloperoxidase domain-containing protein" evidence="2">
    <location>
        <begin position="25"/>
        <end position="486"/>
    </location>
</feature>
<dbReference type="SUPFAM" id="SSF48317">
    <property type="entry name" value="Acid phosphatase/Vanadium-dependent haloperoxidase"/>
    <property type="match status" value="2"/>
</dbReference>
<dbReference type="PANTHER" id="PTHR34599:SF1">
    <property type="entry name" value="PHOSPHATIDIC ACID PHOSPHATASE TYPE 2_HALOPEROXIDASE DOMAIN-CONTAINING PROTEIN"/>
    <property type="match status" value="1"/>
</dbReference>
<dbReference type="PANTHER" id="PTHR34599">
    <property type="entry name" value="PEROXIDASE-RELATED"/>
    <property type="match status" value="1"/>
</dbReference>
<dbReference type="GO" id="GO:0004601">
    <property type="term" value="F:peroxidase activity"/>
    <property type="evidence" value="ECO:0007669"/>
    <property type="project" value="InterPro"/>
</dbReference>
<dbReference type="EMBL" id="CADCWL010000134">
    <property type="protein sequence ID" value="CAA9570458.1"/>
    <property type="molecule type" value="Genomic_DNA"/>
</dbReference>
<evidence type="ECO:0000256" key="2">
    <source>
        <dbReference type="SAM" id="SignalP"/>
    </source>
</evidence>
<sequence length="486" mass="50957">MSQLSPTAPRFSRRLLIGSSMAGAALVASMPNHHAGAQPVAARPAWRQEATPSPTGWRTWYLTSPDELRPTAPGAPTQAEINEVVAAQSEPTAETTAAITRWASGPAVIAWSQLAEEVSAEFKIGGLTLRRFLAIYHTALHDAVIAAWDAQEAIARPGPAATSNKITPAAGVDPERPSFPSEHAAVAGAAATVLAYLVPDAAAGRFDALAAEAAESRIAAGAAFPSDIDAGLALGQAIGEKAVARARADGSDAEWDPSTMPTGPGFWQPTPPEFVETPLHYPLAGSWTPWVLTSGEQVRPAPPPEYGSPVWRAELKMVQEIAANLSFEQERAALWWGNANSAALVNGWARELIGKAGVGSPQAAQILADLHVAIADALIAVFGAKFTWWTARPVTEDPTLVPLLPTSPYPSYPSGYSGAMGAGTTVIGHYFPEVADEMADRAWEAAASRAWAGVHYVIDDDVGLSMGRQVGRLVCALPAANPVDDA</sequence>
<dbReference type="PROSITE" id="PS51318">
    <property type="entry name" value="TAT"/>
    <property type="match status" value="1"/>
</dbReference>
<dbReference type="InterPro" id="IPR000326">
    <property type="entry name" value="PAP2/HPO"/>
</dbReference>
<feature type="signal peptide" evidence="2">
    <location>
        <begin position="1"/>
        <end position="24"/>
    </location>
</feature>
<accession>A0A6J4V7L4</accession>
<keyword evidence="2" id="KW-0732">Signal</keyword>
<protein>
    <recommendedName>
        <fullName evidence="3">Phosphatidic acid phosphatase type 2/haloperoxidase domain-containing protein</fullName>
    </recommendedName>
</protein>
<evidence type="ECO:0000313" key="4">
    <source>
        <dbReference type="EMBL" id="CAA9570458.1"/>
    </source>
</evidence>
<dbReference type="Pfam" id="PF01569">
    <property type="entry name" value="PAP2"/>
    <property type="match status" value="1"/>
</dbReference>
<organism evidence="4">
    <name type="scientific">uncultured Thermomicrobiales bacterium</name>
    <dbReference type="NCBI Taxonomy" id="1645740"/>
    <lineage>
        <taxon>Bacteria</taxon>
        <taxon>Pseudomonadati</taxon>
        <taxon>Thermomicrobiota</taxon>
        <taxon>Thermomicrobia</taxon>
        <taxon>Thermomicrobiales</taxon>
        <taxon>environmental samples</taxon>
    </lineage>
</organism>
<dbReference type="InterPro" id="IPR006311">
    <property type="entry name" value="TAT_signal"/>
</dbReference>
<dbReference type="Gene3D" id="1.10.606.20">
    <property type="match status" value="1"/>
</dbReference>
<dbReference type="Gene3D" id="1.10.606.10">
    <property type="entry name" value="Vanadium-containing Chloroperoxidase, domain 2"/>
    <property type="match status" value="1"/>
</dbReference>
<dbReference type="CDD" id="cd03398">
    <property type="entry name" value="PAP2_haloperoxidase"/>
    <property type="match status" value="1"/>
</dbReference>